<gene>
    <name evidence="2" type="ORF">OSTQU699_LOCUS7685</name>
</gene>
<keyword evidence="3" id="KW-1185">Reference proteome</keyword>
<feature type="transmembrane region" description="Helical" evidence="1">
    <location>
        <begin position="18"/>
        <end position="42"/>
    </location>
</feature>
<protein>
    <submittedName>
        <fullName evidence="2">Uncharacterized protein</fullName>
    </submittedName>
</protein>
<keyword evidence="1" id="KW-0472">Membrane</keyword>
<dbReference type="GO" id="GO:0051604">
    <property type="term" value="P:protein maturation"/>
    <property type="evidence" value="ECO:0007669"/>
    <property type="project" value="InterPro"/>
</dbReference>
<dbReference type="PANTHER" id="PTHR14463">
    <property type="entry name" value="LIPASE MATURATION FACTOR"/>
    <property type="match status" value="1"/>
</dbReference>
<comment type="caution">
    <text evidence="2">The sequence shown here is derived from an EMBL/GenBank/DDBJ whole genome shotgun (WGS) entry which is preliminary data.</text>
</comment>
<dbReference type="InterPro" id="IPR009613">
    <property type="entry name" value="LMF"/>
</dbReference>
<proteinExistence type="predicted"/>
<dbReference type="Proteomes" id="UP000708148">
    <property type="component" value="Unassembled WGS sequence"/>
</dbReference>
<evidence type="ECO:0000313" key="3">
    <source>
        <dbReference type="Proteomes" id="UP000708148"/>
    </source>
</evidence>
<evidence type="ECO:0000313" key="2">
    <source>
        <dbReference type="EMBL" id="CAD7702328.1"/>
    </source>
</evidence>
<dbReference type="GO" id="GO:0005789">
    <property type="term" value="C:endoplasmic reticulum membrane"/>
    <property type="evidence" value="ECO:0007669"/>
    <property type="project" value="TreeGrafter"/>
</dbReference>
<accession>A0A8S1J4G9</accession>
<keyword evidence="1" id="KW-1133">Transmembrane helix</keyword>
<dbReference type="OrthoDB" id="434126at2759"/>
<name>A0A8S1J4G9_9CHLO</name>
<sequence>MPSCRQPLKTSLALTREVFVRTLGFIYLVAFCSIFVQAPGLFGSDGLEPVSMYLERLRNTMQIKANNWRFAQVLSTNVNQCSHWHGPVTGPYRLLHRCLFTVFAADYHYAGILCYASPICNQDLDSRQNMF</sequence>
<keyword evidence="1" id="KW-0812">Transmembrane</keyword>
<dbReference type="EMBL" id="CAJHUC010001789">
    <property type="protein sequence ID" value="CAD7702328.1"/>
    <property type="molecule type" value="Genomic_DNA"/>
</dbReference>
<reference evidence="2" key="1">
    <citation type="submission" date="2020-12" db="EMBL/GenBank/DDBJ databases">
        <authorList>
            <person name="Iha C."/>
        </authorList>
    </citation>
    <scope>NUCLEOTIDE SEQUENCE</scope>
</reference>
<organism evidence="2 3">
    <name type="scientific">Ostreobium quekettii</name>
    <dbReference type="NCBI Taxonomy" id="121088"/>
    <lineage>
        <taxon>Eukaryota</taxon>
        <taxon>Viridiplantae</taxon>
        <taxon>Chlorophyta</taxon>
        <taxon>core chlorophytes</taxon>
        <taxon>Ulvophyceae</taxon>
        <taxon>TCBD clade</taxon>
        <taxon>Bryopsidales</taxon>
        <taxon>Ostreobineae</taxon>
        <taxon>Ostreobiaceae</taxon>
        <taxon>Ostreobium</taxon>
    </lineage>
</organism>
<dbReference type="PANTHER" id="PTHR14463:SF5">
    <property type="entry name" value="LIPASE MATURATION FACTOR 2"/>
    <property type="match status" value="1"/>
</dbReference>
<evidence type="ECO:0000256" key="1">
    <source>
        <dbReference type="SAM" id="Phobius"/>
    </source>
</evidence>
<dbReference type="AlphaFoldDB" id="A0A8S1J4G9"/>